<evidence type="ECO:0000256" key="3">
    <source>
        <dbReference type="ARBA" id="ARBA00022692"/>
    </source>
</evidence>
<dbReference type="OrthoDB" id="1728340at2759"/>
<comment type="caution">
    <text evidence="9">The sequence shown here is derived from an EMBL/GenBank/DDBJ whole genome shotgun (WGS) entry which is preliminary data.</text>
</comment>
<feature type="transmembrane region" description="Helical" evidence="6">
    <location>
        <begin position="199"/>
        <end position="218"/>
    </location>
</feature>
<dbReference type="Proteomes" id="UP000634136">
    <property type="component" value="Unassembled WGS sequence"/>
</dbReference>
<dbReference type="AlphaFoldDB" id="A0A834SMK5"/>
<name>A0A834SMK5_9FABA</name>
<keyword evidence="4 6" id="KW-1133">Transmembrane helix</keyword>
<dbReference type="InterPro" id="IPR000620">
    <property type="entry name" value="EamA_dom"/>
</dbReference>
<evidence type="ECO:0000256" key="2">
    <source>
        <dbReference type="ARBA" id="ARBA00007635"/>
    </source>
</evidence>
<accession>A0A834SMK5</accession>
<feature type="domain" description="EamA" evidence="8">
    <location>
        <begin position="23"/>
        <end position="152"/>
    </location>
</feature>
<feature type="region of interest" description="Disordered" evidence="7">
    <location>
        <begin position="321"/>
        <end position="342"/>
    </location>
</feature>
<dbReference type="EMBL" id="JAAIUW010000013">
    <property type="protein sequence ID" value="KAF7803672.1"/>
    <property type="molecule type" value="Genomic_DNA"/>
</dbReference>
<evidence type="ECO:0000256" key="6">
    <source>
        <dbReference type="RuleBase" id="RU363077"/>
    </source>
</evidence>
<evidence type="ECO:0000256" key="4">
    <source>
        <dbReference type="ARBA" id="ARBA00022989"/>
    </source>
</evidence>
<dbReference type="InterPro" id="IPR037185">
    <property type="entry name" value="EmrE-like"/>
</dbReference>
<dbReference type="PANTHER" id="PTHR31218">
    <property type="entry name" value="WAT1-RELATED PROTEIN"/>
    <property type="match status" value="1"/>
</dbReference>
<dbReference type="GO" id="GO:0016020">
    <property type="term" value="C:membrane"/>
    <property type="evidence" value="ECO:0007669"/>
    <property type="project" value="UniProtKB-SubCell"/>
</dbReference>
<proteinExistence type="inferred from homology"/>
<gene>
    <name evidence="9" type="ORF">G2W53_042783</name>
</gene>
<comment type="subcellular location">
    <subcellularLocation>
        <location evidence="1 6">Membrane</location>
        <topology evidence="1 6">Multi-pass membrane protein</topology>
    </subcellularLocation>
</comment>
<evidence type="ECO:0000259" key="8">
    <source>
        <dbReference type="Pfam" id="PF00892"/>
    </source>
</evidence>
<evidence type="ECO:0000313" key="9">
    <source>
        <dbReference type="EMBL" id="KAF7803672.1"/>
    </source>
</evidence>
<comment type="similarity">
    <text evidence="2 6">Belongs to the drug/metabolite transporter (DMT) superfamily. Plant drug/metabolite exporter (P-DME) (TC 2.A.7.4) family.</text>
</comment>
<dbReference type="GO" id="GO:0022857">
    <property type="term" value="F:transmembrane transporter activity"/>
    <property type="evidence" value="ECO:0007669"/>
    <property type="project" value="InterPro"/>
</dbReference>
<keyword evidence="10" id="KW-1185">Reference proteome</keyword>
<evidence type="ECO:0000256" key="1">
    <source>
        <dbReference type="ARBA" id="ARBA00004141"/>
    </source>
</evidence>
<feature type="transmembrane region" description="Helical" evidence="6">
    <location>
        <begin position="114"/>
        <end position="134"/>
    </location>
</feature>
<keyword evidence="3 6" id="KW-0812">Transmembrane</keyword>
<feature type="transmembrane region" description="Helical" evidence="6">
    <location>
        <begin position="146"/>
        <end position="164"/>
    </location>
</feature>
<feature type="transmembrane region" description="Helical" evidence="6">
    <location>
        <begin position="51"/>
        <end position="71"/>
    </location>
</feature>
<sequence length="358" mass="39546">MGMGSNNESIEIWKVVDGVKPTMLMVMVQFSFAGVNILYKLAVNDGMSLRVIAAYRFIFATAFIAPLAFFLERKKRPKMTRTILFQAFLCGLFGGALSQNFYLEALALTSATFASAMSNLIPAITFIMALCFRLERANLQTAAGKAKVIGTITGIGGAMTLTFFKGIQIHTPSFHVSLLHHPHDAHVASPYSSSASHTLLGALCALCSCFSYALWLIIQTKMSEKYPSHYTSTALMSGMGSLLSIGFALSLERDWAQWNDFMVRTHERASFCVGFQPTDAGDSGGCWMCDAGGEAISWNYNWRSVDSVWIVRGFMGKRGRDEEEESTSAITHTPRDHRQISTTRSKSTTKFITINYCK</sequence>
<reference evidence="9" key="1">
    <citation type="submission" date="2020-09" db="EMBL/GenBank/DDBJ databases">
        <title>Genome-Enabled Discovery of Anthraquinone Biosynthesis in Senna tora.</title>
        <authorList>
            <person name="Kang S.-H."/>
            <person name="Pandey R.P."/>
            <person name="Lee C.-M."/>
            <person name="Sim J.-S."/>
            <person name="Jeong J.-T."/>
            <person name="Choi B.-S."/>
            <person name="Jung M."/>
            <person name="Ginzburg D."/>
            <person name="Zhao K."/>
            <person name="Won S.Y."/>
            <person name="Oh T.-J."/>
            <person name="Yu Y."/>
            <person name="Kim N.-H."/>
            <person name="Lee O.R."/>
            <person name="Lee T.-H."/>
            <person name="Bashyal P."/>
            <person name="Kim T.-S."/>
            <person name="Lee W.-H."/>
            <person name="Kawkins C."/>
            <person name="Kim C.-K."/>
            <person name="Kim J.S."/>
            <person name="Ahn B.O."/>
            <person name="Rhee S.Y."/>
            <person name="Sohng J.K."/>
        </authorList>
    </citation>
    <scope>NUCLEOTIDE SEQUENCE</scope>
    <source>
        <tissue evidence="9">Leaf</tissue>
    </source>
</reference>
<evidence type="ECO:0000256" key="7">
    <source>
        <dbReference type="SAM" id="MobiDB-lite"/>
    </source>
</evidence>
<evidence type="ECO:0000313" key="10">
    <source>
        <dbReference type="Proteomes" id="UP000634136"/>
    </source>
</evidence>
<feature type="transmembrane region" description="Helical" evidence="6">
    <location>
        <begin position="83"/>
        <end position="102"/>
    </location>
</feature>
<protein>
    <recommendedName>
        <fullName evidence="6">WAT1-related protein</fullName>
    </recommendedName>
</protein>
<organism evidence="9 10">
    <name type="scientific">Senna tora</name>
    <dbReference type="NCBI Taxonomy" id="362788"/>
    <lineage>
        <taxon>Eukaryota</taxon>
        <taxon>Viridiplantae</taxon>
        <taxon>Streptophyta</taxon>
        <taxon>Embryophyta</taxon>
        <taxon>Tracheophyta</taxon>
        <taxon>Spermatophyta</taxon>
        <taxon>Magnoliopsida</taxon>
        <taxon>eudicotyledons</taxon>
        <taxon>Gunneridae</taxon>
        <taxon>Pentapetalae</taxon>
        <taxon>rosids</taxon>
        <taxon>fabids</taxon>
        <taxon>Fabales</taxon>
        <taxon>Fabaceae</taxon>
        <taxon>Caesalpinioideae</taxon>
        <taxon>Cassia clade</taxon>
        <taxon>Senna</taxon>
    </lineage>
</organism>
<dbReference type="InterPro" id="IPR030184">
    <property type="entry name" value="WAT1-related"/>
</dbReference>
<dbReference type="SUPFAM" id="SSF103481">
    <property type="entry name" value="Multidrug resistance efflux transporter EmrE"/>
    <property type="match status" value="1"/>
</dbReference>
<dbReference type="Pfam" id="PF00892">
    <property type="entry name" value="EamA"/>
    <property type="match status" value="1"/>
</dbReference>
<keyword evidence="5 6" id="KW-0472">Membrane</keyword>
<evidence type="ECO:0000256" key="5">
    <source>
        <dbReference type="ARBA" id="ARBA00023136"/>
    </source>
</evidence>
<feature type="transmembrane region" description="Helical" evidence="6">
    <location>
        <begin position="21"/>
        <end position="39"/>
    </location>
</feature>